<dbReference type="PANTHER" id="PTHR22774:SF15">
    <property type="entry name" value="BRIDGE-LIKE LIPID TRANSFER PROTEIN FAMILY MEMBER 3A"/>
    <property type="match status" value="1"/>
</dbReference>
<proteinExistence type="predicted"/>
<dbReference type="PANTHER" id="PTHR22774">
    <property type="entry name" value="CHOREIN N-TERMINAL DOMAIN-CONTAINING PROTEIN"/>
    <property type="match status" value="1"/>
</dbReference>
<evidence type="ECO:0000313" key="2">
    <source>
        <dbReference type="EMBL" id="KAH0618808.1"/>
    </source>
</evidence>
<feature type="compositionally biased region" description="Polar residues" evidence="1">
    <location>
        <begin position="289"/>
        <end position="302"/>
    </location>
</feature>
<name>A0ABQ7SN96_PHRPL</name>
<organism evidence="2 3">
    <name type="scientific">Phrynosoma platyrhinos</name>
    <name type="common">Desert horned lizard</name>
    <dbReference type="NCBI Taxonomy" id="52577"/>
    <lineage>
        <taxon>Eukaryota</taxon>
        <taxon>Metazoa</taxon>
        <taxon>Chordata</taxon>
        <taxon>Craniata</taxon>
        <taxon>Vertebrata</taxon>
        <taxon>Euteleostomi</taxon>
        <taxon>Lepidosauria</taxon>
        <taxon>Squamata</taxon>
        <taxon>Bifurcata</taxon>
        <taxon>Unidentata</taxon>
        <taxon>Episquamata</taxon>
        <taxon>Toxicofera</taxon>
        <taxon>Iguania</taxon>
        <taxon>Phrynosomatidae</taxon>
        <taxon>Phrynosomatinae</taxon>
        <taxon>Phrynosoma</taxon>
    </lineage>
</organism>
<dbReference type="EMBL" id="JAIPUX010005289">
    <property type="protein sequence ID" value="KAH0618808.1"/>
    <property type="molecule type" value="Genomic_DNA"/>
</dbReference>
<accession>A0ABQ7SN96</accession>
<evidence type="ECO:0000313" key="3">
    <source>
        <dbReference type="Proteomes" id="UP000826234"/>
    </source>
</evidence>
<feature type="region of interest" description="Disordered" evidence="1">
    <location>
        <begin position="354"/>
        <end position="379"/>
    </location>
</feature>
<evidence type="ECO:0000256" key="1">
    <source>
        <dbReference type="SAM" id="MobiDB-lite"/>
    </source>
</evidence>
<dbReference type="Pfam" id="PF24917">
    <property type="entry name" value="BLTP3A_B"/>
    <property type="match status" value="2"/>
</dbReference>
<feature type="compositionally biased region" description="Basic and acidic residues" evidence="1">
    <location>
        <begin position="490"/>
        <end position="500"/>
    </location>
</feature>
<feature type="region of interest" description="Disordered" evidence="1">
    <location>
        <begin position="277"/>
        <end position="340"/>
    </location>
</feature>
<comment type="caution">
    <text evidence="2">The sequence shown here is derived from an EMBL/GenBank/DDBJ whole genome shotgun (WGS) entry which is preliminary data.</text>
</comment>
<keyword evidence="3" id="KW-1185">Reference proteome</keyword>
<protein>
    <submittedName>
        <fullName evidence="2">Uncharacterized protein</fullName>
    </submittedName>
</protein>
<feature type="compositionally biased region" description="Basic and acidic residues" evidence="1">
    <location>
        <begin position="303"/>
        <end position="325"/>
    </location>
</feature>
<reference evidence="2 3" key="1">
    <citation type="journal article" date="2022" name="Gigascience">
        <title>A chromosome-level genome assembly and annotation of the desert horned lizard, Phrynosoma platyrhinos, provides insight into chromosomal rearrangements among reptiles.</title>
        <authorList>
            <person name="Koochekian N."/>
            <person name="Ascanio A."/>
            <person name="Farleigh K."/>
            <person name="Card D.C."/>
            <person name="Schield D.R."/>
            <person name="Castoe T.A."/>
            <person name="Jezkova T."/>
        </authorList>
    </citation>
    <scope>NUCLEOTIDE SEQUENCE [LARGE SCALE GENOMIC DNA]</scope>
    <source>
        <strain evidence="2">NK-2021</strain>
    </source>
</reference>
<gene>
    <name evidence="2" type="ORF">JD844_018292</name>
</gene>
<dbReference type="Proteomes" id="UP000826234">
    <property type="component" value="Unassembled WGS sequence"/>
</dbReference>
<sequence>MTATNTRHAPHCSCLALQNLFRRFASSEFFHSSYTQFPKFQYNFSLLHTLFLRHAYQVDTKAQKHTNSGHSSARSSASEDLWSINFTQISLDFEGTKSSKDKALNFICPFPLCVWACLPRRWEEAQSSMLQFPSASQIKVKPSASFSNHAKYQAISREEQFCQRSKTEQDLKSIYLTPEAKEVLEEGCCDVNGKESDEDVEVSADVHVLLYSSAHVKVRLNHYQYLMLLRMKEVLQTFQEQLTQDTQEIIGSTLDSMTACMGIMFNSTEVALLMHPTPGSALEPRSMDSDTTSLIESELSPSDSREGLAAEGREMNSDAPSDKENGSPTKVLEDSGIENTDTSINTLQDAMLKSRSDGSLVGEEFHSQTTGERGSVEEAHEAEEILDTERQSETTSLSQISQILPSSPSSIVDPLGSVQISLNGQEEVIPLKNMEMELSNALHITKDATKEALHVTMDLTKEAMSMTKDAFSLSKEKMASTVQKMLFHPQTKEPAPKDEEGSLTPAGGSSGRMRIFSMKRTASQHSFDTSSLDGSGPEDRLSVDSDGSDGFVMLMESDLSLFTLLFATHVDGQEEPNSESPAQYYFPSSGLEEKPLQAGYGLQAPLFSVIKTWLIFVLQDDSPRVYPTSPGPIPIILAMDHIVVCCNDDGVFLITAAQGETASAQKILRKDHKKQRIPVEQISAGTSDELQLKDVPTLERELQVTKKALAEANMDKVRLLQEIRKYDPLFQL</sequence>
<feature type="region of interest" description="Disordered" evidence="1">
    <location>
        <begin position="490"/>
        <end position="511"/>
    </location>
</feature>
<dbReference type="InterPro" id="IPR026728">
    <property type="entry name" value="BLTP3A/B"/>
</dbReference>